<dbReference type="Pfam" id="PF09810">
    <property type="entry name" value="Exo5"/>
    <property type="match status" value="3"/>
</dbReference>
<dbReference type="Gene3D" id="3.90.320.10">
    <property type="match status" value="1"/>
</dbReference>
<keyword evidence="2" id="KW-1185">Reference proteome</keyword>
<proteinExistence type="predicted"/>
<evidence type="ECO:0000313" key="2">
    <source>
        <dbReference type="Proteomes" id="UP000332487"/>
    </source>
</evidence>
<gene>
    <name evidence="1" type="ORF">UNLARM2_0504</name>
</gene>
<evidence type="ECO:0000313" key="1">
    <source>
        <dbReference type="EMBL" id="EET90062.1"/>
    </source>
</evidence>
<evidence type="ECO:0008006" key="3">
    <source>
        <dbReference type="Google" id="ProtNLM"/>
    </source>
</evidence>
<dbReference type="EMBL" id="GG697240">
    <property type="protein sequence ID" value="EET90062.1"/>
    <property type="molecule type" value="Genomic_DNA"/>
</dbReference>
<dbReference type="AlphaFoldDB" id="C7DHG0"/>
<dbReference type="GO" id="GO:0036297">
    <property type="term" value="P:interstrand cross-link repair"/>
    <property type="evidence" value="ECO:0007669"/>
    <property type="project" value="TreeGrafter"/>
</dbReference>
<protein>
    <recommendedName>
        <fullName evidence="3">PD-(D/E)XK endonuclease-like domain-containing protein</fullName>
    </recommendedName>
</protein>
<name>C7DHG0_MICA2</name>
<dbReference type="PANTHER" id="PTHR14464">
    <property type="entry name" value="EXONUCLEASE V"/>
    <property type="match status" value="1"/>
</dbReference>
<dbReference type="InterPro" id="IPR011604">
    <property type="entry name" value="PDDEXK-like_dom_sf"/>
</dbReference>
<sequence>MILNALQRLHKNSIRVTDIASQYWCEKQMELNYIVGPKITAEIKKGLAMHQDLEKESNVPVILQPKSYSDVMYKILYTNCVAIDTLKENKKSREIAIYGSANGYKMVGKIDELELKNGEVVVFEDKTRATDKVPSEPQMKTHKIQVMVYRKMLSDIAEGKYNEKNFKRSYDTQKLKITDEFQRQLAAIEVDKSMMTVDAVADMFFEKCRRIGKIGNTLYLRYINQFTGKVVKLHKFEYSESEFNSTMEFSLKYWNGEREALPVPFEEKWKCPFCAFFGKECKVWWPQQKL</sequence>
<accession>C7DHG0</accession>
<dbReference type="PANTHER" id="PTHR14464:SF4">
    <property type="entry name" value="EXONUCLEASE V"/>
    <property type="match status" value="1"/>
</dbReference>
<reference evidence="1 2" key="1">
    <citation type="journal article" date="2009" name="Genome Biol.">
        <title>Community-wide analysis of microbial genome sequence signatures.</title>
        <authorList>
            <person name="Dick G.J."/>
            <person name="Andersson A.F."/>
            <person name="Baker B.J."/>
            <person name="Simmons S.L."/>
            <person name="Thomas B.C."/>
            <person name="Yelton A.P."/>
            <person name="Banfield J.F."/>
        </authorList>
    </citation>
    <scope>NUCLEOTIDE SEQUENCE [LARGE SCALE GENOMIC DNA]</scope>
    <source>
        <strain evidence="1">ARMAN-2</strain>
    </source>
</reference>
<dbReference type="GO" id="GO:0045145">
    <property type="term" value="F:single-stranded DNA 5'-3' DNA exonuclease activity"/>
    <property type="evidence" value="ECO:0007669"/>
    <property type="project" value="InterPro"/>
</dbReference>
<dbReference type="Proteomes" id="UP000332487">
    <property type="component" value="Unassembled WGS sequence"/>
</dbReference>
<dbReference type="InterPro" id="IPR019190">
    <property type="entry name" value="EXOV"/>
</dbReference>
<organism evidence="1 2">
    <name type="scientific">Candidatus Micrarchaeum acidiphilum ARMAN-2</name>
    <dbReference type="NCBI Taxonomy" id="425595"/>
    <lineage>
        <taxon>Archaea</taxon>
        <taxon>Candidatus Micrarchaeota</taxon>
        <taxon>Candidatus Micrarchaeia</taxon>
        <taxon>Candidatus Micrarchaeales</taxon>
        <taxon>Candidatus Micrarchaeaceae</taxon>
        <taxon>Candidatus Micrarchaeum</taxon>
    </lineage>
</organism>
<reference evidence="1 2" key="2">
    <citation type="journal article" date="2010" name="Proc. Natl. Acad. Sci. U.S.A.">
        <title>Enigmatic, ultrasmall, uncultivated Archaea.</title>
        <authorList>
            <person name="Baker B.J."/>
            <person name="Comolli L.R."/>
            <person name="Dick G.J."/>
            <person name="Hauser L.J."/>
            <person name="Hyatt D."/>
            <person name="Dill B.D."/>
            <person name="Land M.L."/>
            <person name="Verberkmoes N.C."/>
            <person name="Hettich R.L."/>
            <person name="Banfield J.F."/>
        </authorList>
    </citation>
    <scope>NUCLEOTIDE SEQUENCE [LARGE SCALE GENOMIC DNA]</scope>
    <source>
        <strain evidence="1">ARMAN-2</strain>
    </source>
</reference>